<evidence type="ECO:0000313" key="1">
    <source>
        <dbReference type="EMBL" id="CAD8103060.1"/>
    </source>
</evidence>
<organism evidence="1 2">
    <name type="scientific">Paramecium primaurelia</name>
    <dbReference type="NCBI Taxonomy" id="5886"/>
    <lineage>
        <taxon>Eukaryota</taxon>
        <taxon>Sar</taxon>
        <taxon>Alveolata</taxon>
        <taxon>Ciliophora</taxon>
        <taxon>Intramacronucleata</taxon>
        <taxon>Oligohymenophorea</taxon>
        <taxon>Peniculida</taxon>
        <taxon>Parameciidae</taxon>
        <taxon>Paramecium</taxon>
    </lineage>
</organism>
<gene>
    <name evidence="1" type="ORF">PPRIM_AZ9-3.1.T1200012</name>
</gene>
<keyword evidence="2" id="KW-1185">Reference proteome</keyword>
<accession>A0A8S1PIY0</accession>
<dbReference type="Proteomes" id="UP000688137">
    <property type="component" value="Unassembled WGS sequence"/>
</dbReference>
<protein>
    <submittedName>
        <fullName evidence="1">Uncharacterized protein</fullName>
    </submittedName>
</protein>
<sequence>MPEKEMIKRFQKIVSQKKLNRSMMEVENFRRSSLEKTILLHNEMKLRTCFILQPILRLYHSLSCYSSENKLCYYQMFHNLFPKQENTLTFKKKYGIVLLVSFY</sequence>
<name>A0A8S1PIY0_PARPR</name>
<dbReference type="AlphaFoldDB" id="A0A8S1PIY0"/>
<dbReference type="EMBL" id="CAJJDM010000123">
    <property type="protein sequence ID" value="CAD8103060.1"/>
    <property type="molecule type" value="Genomic_DNA"/>
</dbReference>
<proteinExistence type="predicted"/>
<evidence type="ECO:0000313" key="2">
    <source>
        <dbReference type="Proteomes" id="UP000688137"/>
    </source>
</evidence>
<comment type="caution">
    <text evidence="1">The sequence shown here is derived from an EMBL/GenBank/DDBJ whole genome shotgun (WGS) entry which is preliminary data.</text>
</comment>
<reference evidence="1" key="1">
    <citation type="submission" date="2021-01" db="EMBL/GenBank/DDBJ databases">
        <authorList>
            <consortium name="Genoscope - CEA"/>
            <person name="William W."/>
        </authorList>
    </citation>
    <scope>NUCLEOTIDE SEQUENCE</scope>
</reference>